<dbReference type="Proteomes" id="UP000034600">
    <property type="component" value="Unassembled WGS sequence"/>
</dbReference>
<evidence type="ECO:0000259" key="1">
    <source>
        <dbReference type="Pfam" id="PF07866"/>
    </source>
</evidence>
<proteinExistence type="predicted"/>
<accession>A0A0G1UYV0</accession>
<feature type="domain" description="DUF1653" evidence="1">
    <location>
        <begin position="7"/>
        <end position="71"/>
    </location>
</feature>
<sequence length="74" mass="8689">MEQIKLGKYEHFKGDIVEVFGNAFHSETLEGFVIYKHTTGKCAGEPYYWVRPLKMFTEEVEVNGQKLPRFRYIG</sequence>
<gene>
    <name evidence="2" type="ORF">UY32_C0002G0058</name>
</gene>
<dbReference type="InterPro" id="IPR023387">
    <property type="entry name" value="DUF1653-like_dom"/>
</dbReference>
<dbReference type="InterPro" id="IPR037135">
    <property type="entry name" value="DUF1653-like_dom_sf"/>
</dbReference>
<evidence type="ECO:0000313" key="2">
    <source>
        <dbReference type="EMBL" id="KKU99322.1"/>
    </source>
</evidence>
<evidence type="ECO:0000313" key="3">
    <source>
        <dbReference type="Proteomes" id="UP000034600"/>
    </source>
</evidence>
<reference evidence="2 3" key="1">
    <citation type="journal article" date="2015" name="Nature">
        <title>rRNA introns, odd ribosomes, and small enigmatic genomes across a large radiation of phyla.</title>
        <authorList>
            <person name="Brown C.T."/>
            <person name="Hug L.A."/>
            <person name="Thomas B.C."/>
            <person name="Sharon I."/>
            <person name="Castelle C.J."/>
            <person name="Singh A."/>
            <person name="Wilkins M.J."/>
            <person name="Williams K.H."/>
            <person name="Banfield J.F."/>
        </authorList>
    </citation>
    <scope>NUCLEOTIDE SEQUENCE [LARGE SCALE GENOMIC DNA]</scope>
</reference>
<comment type="caution">
    <text evidence="2">The sequence shown here is derived from an EMBL/GenBank/DDBJ whole genome shotgun (WGS) entry which is preliminary data.</text>
</comment>
<name>A0A0G1UYV0_9BACT</name>
<protein>
    <recommendedName>
        <fullName evidence="1">DUF1653 domain-containing protein</fullName>
    </recommendedName>
</protein>
<organism evidence="2 3">
    <name type="scientific">Candidatus Jorgensenbacteria bacterium GW2011_GWC1_48_8</name>
    <dbReference type="NCBI Taxonomy" id="1618666"/>
    <lineage>
        <taxon>Bacteria</taxon>
        <taxon>Candidatus Joergenseniibacteriota</taxon>
    </lineage>
</organism>
<dbReference type="EMBL" id="LCPO01000002">
    <property type="protein sequence ID" value="KKU99322.1"/>
    <property type="molecule type" value="Genomic_DNA"/>
</dbReference>
<dbReference type="Pfam" id="PF07866">
    <property type="entry name" value="DUF1653"/>
    <property type="match status" value="1"/>
</dbReference>
<dbReference type="AlphaFoldDB" id="A0A0G1UYV0"/>
<dbReference type="Gene3D" id="2.30.30.320">
    <property type="entry name" value="DUF1653-like domain"/>
    <property type="match status" value="1"/>
</dbReference>